<organism evidence="1 2">
    <name type="scientific">Effrenium voratum</name>
    <dbReference type="NCBI Taxonomy" id="2562239"/>
    <lineage>
        <taxon>Eukaryota</taxon>
        <taxon>Sar</taxon>
        <taxon>Alveolata</taxon>
        <taxon>Dinophyceae</taxon>
        <taxon>Suessiales</taxon>
        <taxon>Symbiodiniaceae</taxon>
        <taxon>Effrenium</taxon>
    </lineage>
</organism>
<dbReference type="Gene3D" id="3.80.10.10">
    <property type="entry name" value="Ribonuclease Inhibitor"/>
    <property type="match status" value="1"/>
</dbReference>
<name>A0AA36N623_9DINO</name>
<keyword evidence="2" id="KW-1185">Reference proteome</keyword>
<gene>
    <name evidence="1" type="ORF">EVOR1521_LOCUS16119</name>
</gene>
<accession>A0AA36N623</accession>
<evidence type="ECO:0000313" key="1">
    <source>
        <dbReference type="EMBL" id="CAJ1390802.1"/>
    </source>
</evidence>
<sequence>MACLTILDLSGSAHMGEKSICYLADALPRALMRLRVLKLDGTHCEQSSWYVLLEGMRCLTYLQELSLADMAIGTQPQSADAVGDIPCLVGELPLSLPESPN</sequence>
<protein>
    <submittedName>
        <fullName evidence="1">Uncharacterized protein</fullName>
    </submittedName>
</protein>
<dbReference type="Proteomes" id="UP001178507">
    <property type="component" value="Unassembled WGS sequence"/>
</dbReference>
<dbReference type="SUPFAM" id="SSF52047">
    <property type="entry name" value="RNI-like"/>
    <property type="match status" value="1"/>
</dbReference>
<reference evidence="1" key="1">
    <citation type="submission" date="2023-08" db="EMBL/GenBank/DDBJ databases">
        <authorList>
            <person name="Chen Y."/>
            <person name="Shah S."/>
            <person name="Dougan E. K."/>
            <person name="Thang M."/>
            <person name="Chan C."/>
        </authorList>
    </citation>
    <scope>NUCLEOTIDE SEQUENCE</scope>
</reference>
<proteinExistence type="predicted"/>
<dbReference type="EMBL" id="CAUJNA010002146">
    <property type="protein sequence ID" value="CAJ1390802.1"/>
    <property type="molecule type" value="Genomic_DNA"/>
</dbReference>
<evidence type="ECO:0000313" key="2">
    <source>
        <dbReference type="Proteomes" id="UP001178507"/>
    </source>
</evidence>
<dbReference type="InterPro" id="IPR032675">
    <property type="entry name" value="LRR_dom_sf"/>
</dbReference>
<dbReference type="AlphaFoldDB" id="A0AA36N623"/>
<comment type="caution">
    <text evidence="1">The sequence shown here is derived from an EMBL/GenBank/DDBJ whole genome shotgun (WGS) entry which is preliminary data.</text>
</comment>